<name>A0A2S5JEL6_9RHOB</name>
<evidence type="ECO:0000256" key="1">
    <source>
        <dbReference type="ARBA" id="ARBA00008857"/>
    </source>
</evidence>
<evidence type="ECO:0000256" key="4">
    <source>
        <dbReference type="ARBA" id="ARBA00023172"/>
    </source>
</evidence>
<dbReference type="AlphaFoldDB" id="A0A2S5JEL6"/>
<dbReference type="InterPro" id="IPR013762">
    <property type="entry name" value="Integrase-like_cat_sf"/>
</dbReference>
<accession>A0A2S5JEL6</accession>
<comment type="caution">
    <text evidence="6">The sequence shown here is derived from an EMBL/GenBank/DDBJ whole genome shotgun (WGS) entry which is preliminary data.</text>
</comment>
<dbReference type="GO" id="GO:0006310">
    <property type="term" value="P:DNA recombination"/>
    <property type="evidence" value="ECO:0007669"/>
    <property type="project" value="UniProtKB-KW"/>
</dbReference>
<organism evidence="6 7">
    <name type="scientific">Albidovulum inexpectatum</name>
    <dbReference type="NCBI Taxonomy" id="196587"/>
    <lineage>
        <taxon>Bacteria</taxon>
        <taxon>Pseudomonadati</taxon>
        <taxon>Pseudomonadota</taxon>
        <taxon>Alphaproteobacteria</taxon>
        <taxon>Rhodobacterales</taxon>
        <taxon>Paracoccaceae</taxon>
        <taxon>Albidovulum</taxon>
    </lineage>
</organism>
<dbReference type="GO" id="GO:0003677">
    <property type="term" value="F:DNA binding"/>
    <property type="evidence" value="ECO:0007669"/>
    <property type="project" value="UniProtKB-KW"/>
</dbReference>
<reference evidence="6 7" key="1">
    <citation type="submission" date="2018-01" db="EMBL/GenBank/DDBJ databases">
        <title>Genomic Encyclopedia of Archaeal and Bacterial Type Strains, Phase II (KMG-II): from individual species to whole genera.</title>
        <authorList>
            <person name="Goeker M."/>
        </authorList>
    </citation>
    <scope>NUCLEOTIDE SEQUENCE [LARGE SCALE GENOMIC DNA]</scope>
    <source>
        <strain evidence="6 7">DSM 12048</strain>
    </source>
</reference>
<feature type="region of interest" description="Disordered" evidence="5">
    <location>
        <begin position="402"/>
        <end position="421"/>
    </location>
</feature>
<dbReference type="InterPro" id="IPR011010">
    <property type="entry name" value="DNA_brk_join_enz"/>
</dbReference>
<dbReference type="PANTHER" id="PTHR30349">
    <property type="entry name" value="PHAGE INTEGRASE-RELATED"/>
    <property type="match status" value="1"/>
</dbReference>
<evidence type="ECO:0000256" key="3">
    <source>
        <dbReference type="ARBA" id="ARBA00023125"/>
    </source>
</evidence>
<protein>
    <recommendedName>
        <fullName evidence="8">Phage integrase family protein</fullName>
    </recommendedName>
</protein>
<dbReference type="OrthoDB" id="7222937at2"/>
<evidence type="ECO:0000256" key="2">
    <source>
        <dbReference type="ARBA" id="ARBA00022908"/>
    </source>
</evidence>
<keyword evidence="7" id="KW-1185">Reference proteome</keyword>
<keyword evidence="4" id="KW-0233">DNA recombination</keyword>
<comment type="similarity">
    <text evidence="1">Belongs to the 'phage' integrase family.</text>
</comment>
<dbReference type="Proteomes" id="UP000239736">
    <property type="component" value="Unassembled WGS sequence"/>
</dbReference>
<evidence type="ECO:0000313" key="7">
    <source>
        <dbReference type="Proteomes" id="UP000239736"/>
    </source>
</evidence>
<keyword evidence="3" id="KW-0238">DNA-binding</keyword>
<dbReference type="EMBL" id="PRDS01000009">
    <property type="protein sequence ID" value="PPB79830.1"/>
    <property type="molecule type" value="Genomic_DNA"/>
</dbReference>
<dbReference type="Gene3D" id="1.10.443.10">
    <property type="entry name" value="Intergrase catalytic core"/>
    <property type="match status" value="1"/>
</dbReference>
<evidence type="ECO:0000256" key="5">
    <source>
        <dbReference type="SAM" id="MobiDB-lite"/>
    </source>
</evidence>
<dbReference type="SUPFAM" id="SSF56349">
    <property type="entry name" value="DNA breaking-rejoining enzymes"/>
    <property type="match status" value="1"/>
</dbReference>
<keyword evidence="2" id="KW-0229">DNA integration</keyword>
<gene>
    <name evidence="6" type="ORF">LV82_02623</name>
</gene>
<dbReference type="InterPro" id="IPR050090">
    <property type="entry name" value="Tyrosine_recombinase_XerCD"/>
</dbReference>
<evidence type="ECO:0000313" key="6">
    <source>
        <dbReference type="EMBL" id="PPB79830.1"/>
    </source>
</evidence>
<dbReference type="RefSeq" id="WP_104072361.1">
    <property type="nucleotide sequence ID" value="NZ_PRDS01000009.1"/>
</dbReference>
<dbReference type="PANTHER" id="PTHR30349:SF41">
    <property type="entry name" value="INTEGRASE_RECOMBINASE PROTEIN MJ0367-RELATED"/>
    <property type="match status" value="1"/>
</dbReference>
<sequence length="660" mass="74069">MTTCRYLYCKRDRFHFRRRLPGLSTYTAPVSIPLGTTDAGLAHIWIGHLSQEFDRMFDSFLMLAPSLPDALVARYFERCLEKSLSDLRRQMRMARMMGRFGAGDELRQALLPMIYESFLADGFRANLPIHRVDPDWSRETLDAALHLYAVEARKVRSSETDTQLERALREISEVPVTGAEHMAQLREAHVRARLEALRQGSVPNLEVMPVTEAETKSAPAMAELPAIAMMQAPAIVSPPAAPPVIATRKPAPPPASADTGTMATLEAHFDAARDTALAASQAEWSTEIAHVFWRAAKSNDMSDQVMKQRCSDVRRFMFITGLGSVDEITQAHLTHWSDTLKVFPKTFLRSEKDAHRSLKEVLTGASGLPAGDLGLSPDTMRRHVKSIELLLDRARAEGVNLPPLDPAKVKPKKSSRKKHKARPVFRVEEARAVFRHPIWTGCKSMDRRHEPGKAIYKDGKFWIPLVIAYTGARRAEIAGMLAEDVQVIDGIPVIVIQSNRYRGIKGEADGALEDERRTRIVPIHSHLIELGFLDFVAKARKGHPLLFPDVVPTPRKGSRRAKAADPALLVEKFGESFDDAWRKAFKLALDDNPRKLCIHSLRHYVNHTLLHMPGVHDVTRIDMLGHVQDDDEESINTSTYRDETPLDIKRAAIEALPRLM</sequence>
<feature type="compositionally biased region" description="Basic residues" evidence="5">
    <location>
        <begin position="409"/>
        <end position="421"/>
    </location>
</feature>
<proteinExistence type="inferred from homology"/>
<dbReference type="GO" id="GO:0015074">
    <property type="term" value="P:DNA integration"/>
    <property type="evidence" value="ECO:0007669"/>
    <property type="project" value="UniProtKB-KW"/>
</dbReference>
<evidence type="ECO:0008006" key="8">
    <source>
        <dbReference type="Google" id="ProtNLM"/>
    </source>
</evidence>